<evidence type="ECO:0000256" key="1">
    <source>
        <dbReference type="ARBA" id="ARBA00000012"/>
    </source>
</evidence>
<reference evidence="13" key="3">
    <citation type="submission" date="2014-12" db="EMBL/GenBank/DDBJ databases">
        <authorList>
            <person name="Smet A."/>
        </authorList>
    </citation>
    <scope>NUCLEOTIDE SEQUENCE [LARGE SCALE GENOMIC DNA]</scope>
</reference>
<evidence type="ECO:0000256" key="8">
    <source>
        <dbReference type="ARBA" id="ARBA00022909"/>
    </source>
</evidence>
<keyword evidence="8" id="KW-0289">Folate biosynthesis</keyword>
<dbReference type="GO" id="GO:0005829">
    <property type="term" value="C:cytosol"/>
    <property type="evidence" value="ECO:0007669"/>
    <property type="project" value="TreeGrafter"/>
</dbReference>
<evidence type="ECO:0000256" key="6">
    <source>
        <dbReference type="ARBA" id="ARBA00022723"/>
    </source>
</evidence>
<evidence type="ECO:0000313" key="11">
    <source>
        <dbReference type="EMBL" id="CRF42011.1"/>
    </source>
</evidence>
<gene>
    <name evidence="10" type="ORF">HAL011_11660</name>
    <name evidence="11" type="ORF">HAL013_01600</name>
    <name evidence="12" type="ORF">HAL09_01690</name>
</gene>
<dbReference type="Gene3D" id="3.20.20.20">
    <property type="entry name" value="Dihydropteroate synthase-like"/>
    <property type="match status" value="1"/>
</dbReference>
<dbReference type="PANTHER" id="PTHR20941">
    <property type="entry name" value="FOLATE SYNTHESIS PROTEINS"/>
    <property type="match status" value="1"/>
</dbReference>
<comment type="pathway">
    <text evidence="3">Cofactor biosynthesis; tetrahydrofolate biosynthesis; 7,8-dihydrofolate from 2-amino-4-hydroxy-6-hydroxymethyl-7,8-dihydropteridine diphosphate and 4-aminobenzoate: step 1/2.</text>
</comment>
<dbReference type="NCBIfam" id="TIGR01496">
    <property type="entry name" value="DHPS"/>
    <property type="match status" value="1"/>
</dbReference>
<dbReference type="InterPro" id="IPR016227">
    <property type="entry name" value="Dihydropteroate_synthase_prd"/>
</dbReference>
<feature type="domain" description="Pterin-binding" evidence="9">
    <location>
        <begin position="118"/>
        <end position="370"/>
    </location>
</feature>
<protein>
    <recommendedName>
        <fullName evidence="4">dihydropteroate synthase</fullName>
        <ecNumber evidence="4">2.5.1.15</ecNumber>
    </recommendedName>
</protein>
<dbReference type="GO" id="GO:0046872">
    <property type="term" value="F:metal ion binding"/>
    <property type="evidence" value="ECO:0007669"/>
    <property type="project" value="UniProtKB-KW"/>
</dbReference>
<name>A0A0K2X4R5_9HELI</name>
<keyword evidence="13" id="KW-1185">Reference proteome</keyword>
<dbReference type="EMBL" id="CDMH01000006">
    <property type="protein sequence ID" value="CRF42011.1"/>
    <property type="molecule type" value="Genomic_DNA"/>
</dbReference>
<evidence type="ECO:0000313" key="13">
    <source>
        <dbReference type="Proteomes" id="UP000038622"/>
    </source>
</evidence>
<dbReference type="PROSITE" id="PS50972">
    <property type="entry name" value="PTERIN_BINDING"/>
    <property type="match status" value="1"/>
</dbReference>
<dbReference type="InterPro" id="IPR000489">
    <property type="entry name" value="Pterin-binding_dom"/>
</dbReference>
<dbReference type="OrthoDB" id="9811744at2"/>
<reference evidence="10" key="1">
    <citation type="submission" date="2014-12" db="EMBL/GenBank/DDBJ databases">
        <title>Whole genome sequences of four Staphylococcus schleiferi canine isolates.</title>
        <authorList>
            <person name="Misic A.M."/>
            <person name="Cain C."/>
            <person name="Morris D.O."/>
            <person name="Rankin S."/>
            <person name="Beiting D."/>
        </authorList>
    </citation>
    <scope>NUCLEOTIDE SEQUENCE</scope>
    <source>
        <strain evidence="10">ASB11</strain>
        <strain evidence="11">ASB13</strain>
        <strain evidence="12">ASB9</strain>
    </source>
</reference>
<proteinExistence type="predicted"/>
<dbReference type="Proteomes" id="UP000041394">
    <property type="component" value="Unassembled WGS sequence"/>
</dbReference>
<dbReference type="RefSeq" id="WP_053940692.1">
    <property type="nucleotide sequence ID" value="NZ_CDMH01000006.1"/>
</dbReference>
<evidence type="ECO:0000256" key="4">
    <source>
        <dbReference type="ARBA" id="ARBA00012458"/>
    </source>
</evidence>
<dbReference type="Proteomes" id="UP000045175">
    <property type="component" value="Unassembled WGS sequence"/>
</dbReference>
<reference evidence="14 15" key="2">
    <citation type="submission" date="2014-12" db="EMBL/GenBank/DDBJ databases">
        <authorList>
            <person name="Jaenicke S."/>
        </authorList>
    </citation>
    <scope>NUCLEOTIDE SEQUENCE [LARGE SCALE GENOMIC DNA]</scope>
</reference>
<keyword evidence="6" id="KW-0479">Metal-binding</keyword>
<dbReference type="InterPro" id="IPR045031">
    <property type="entry name" value="DHP_synth-like"/>
</dbReference>
<dbReference type="EMBL" id="CDMN01000005">
    <property type="protein sequence ID" value="CRF43623.1"/>
    <property type="molecule type" value="Genomic_DNA"/>
</dbReference>
<dbReference type="Pfam" id="PF00809">
    <property type="entry name" value="Pterin_bind"/>
    <property type="match status" value="1"/>
</dbReference>
<dbReference type="GO" id="GO:0046656">
    <property type="term" value="P:folic acid biosynthetic process"/>
    <property type="evidence" value="ECO:0007669"/>
    <property type="project" value="UniProtKB-KW"/>
</dbReference>
<dbReference type="PIRSF" id="PIRSF000501">
    <property type="entry name" value="DHPS_Campy_prd"/>
    <property type="match status" value="1"/>
</dbReference>
<organism evidence="10 13">
    <name type="scientific">Helicobacter ailurogastricus</name>
    <dbReference type="NCBI Taxonomy" id="1578720"/>
    <lineage>
        <taxon>Bacteria</taxon>
        <taxon>Pseudomonadati</taxon>
        <taxon>Campylobacterota</taxon>
        <taxon>Epsilonproteobacteria</taxon>
        <taxon>Campylobacterales</taxon>
        <taxon>Helicobacteraceae</taxon>
        <taxon>Helicobacter</taxon>
    </lineage>
</organism>
<evidence type="ECO:0000256" key="2">
    <source>
        <dbReference type="ARBA" id="ARBA00001946"/>
    </source>
</evidence>
<evidence type="ECO:0000259" key="9">
    <source>
        <dbReference type="PROSITE" id="PS50972"/>
    </source>
</evidence>
<dbReference type="AlphaFoldDB" id="A0A0K2X4R5"/>
<dbReference type="GO" id="GO:0004156">
    <property type="term" value="F:dihydropteroate synthase activity"/>
    <property type="evidence" value="ECO:0007669"/>
    <property type="project" value="UniProtKB-EC"/>
</dbReference>
<evidence type="ECO:0000313" key="12">
    <source>
        <dbReference type="EMBL" id="CRF43623.1"/>
    </source>
</evidence>
<dbReference type="STRING" id="1578720.HAL011_11660"/>
<dbReference type="GO" id="GO:0046654">
    <property type="term" value="P:tetrahydrofolate biosynthetic process"/>
    <property type="evidence" value="ECO:0007669"/>
    <property type="project" value="TreeGrafter"/>
</dbReference>
<evidence type="ECO:0000313" key="14">
    <source>
        <dbReference type="Proteomes" id="UP000041394"/>
    </source>
</evidence>
<evidence type="ECO:0000313" key="10">
    <source>
        <dbReference type="EMBL" id="CRF41372.1"/>
    </source>
</evidence>
<keyword evidence="7" id="KW-0460">Magnesium</keyword>
<dbReference type="EMBL" id="CDML01000038">
    <property type="protein sequence ID" value="CRF41372.1"/>
    <property type="molecule type" value="Genomic_DNA"/>
</dbReference>
<dbReference type="CDD" id="cd00739">
    <property type="entry name" value="DHPS"/>
    <property type="match status" value="1"/>
</dbReference>
<evidence type="ECO:0000313" key="15">
    <source>
        <dbReference type="Proteomes" id="UP000045175"/>
    </source>
</evidence>
<comment type="cofactor">
    <cofactor evidence="2">
        <name>Mg(2+)</name>
        <dbReference type="ChEBI" id="CHEBI:18420"/>
    </cofactor>
</comment>
<keyword evidence="5 10" id="KW-0808">Transferase</keyword>
<evidence type="ECO:0000256" key="5">
    <source>
        <dbReference type="ARBA" id="ARBA00022679"/>
    </source>
</evidence>
<dbReference type="SUPFAM" id="SSF51717">
    <property type="entry name" value="Dihydropteroate synthetase-like"/>
    <property type="match status" value="1"/>
</dbReference>
<evidence type="ECO:0000256" key="3">
    <source>
        <dbReference type="ARBA" id="ARBA00004763"/>
    </source>
</evidence>
<dbReference type="InterPro" id="IPR011005">
    <property type="entry name" value="Dihydropteroate_synth-like_sf"/>
</dbReference>
<accession>A0A0K2X4R5</accession>
<dbReference type="EC" id="2.5.1.15" evidence="4"/>
<comment type="catalytic activity">
    <reaction evidence="1">
        <text>(7,8-dihydropterin-6-yl)methyl diphosphate + 4-aminobenzoate = 7,8-dihydropteroate + diphosphate</text>
        <dbReference type="Rhea" id="RHEA:19949"/>
        <dbReference type="ChEBI" id="CHEBI:17836"/>
        <dbReference type="ChEBI" id="CHEBI:17839"/>
        <dbReference type="ChEBI" id="CHEBI:33019"/>
        <dbReference type="ChEBI" id="CHEBI:72950"/>
        <dbReference type="EC" id="2.5.1.15"/>
    </reaction>
</comment>
<dbReference type="Proteomes" id="UP000038622">
    <property type="component" value="Unassembled WGS sequence"/>
</dbReference>
<dbReference type="InterPro" id="IPR006390">
    <property type="entry name" value="DHP_synth_dom"/>
</dbReference>
<evidence type="ECO:0000256" key="7">
    <source>
        <dbReference type="ARBA" id="ARBA00022842"/>
    </source>
</evidence>
<dbReference type="PANTHER" id="PTHR20941:SF1">
    <property type="entry name" value="FOLIC ACID SYNTHESIS PROTEIN FOL1"/>
    <property type="match status" value="1"/>
</dbReference>
<sequence>MFLQRLNLASFSCALKEIGAHPTGQAIMAKKAKLLSFKITDLPLSATLILKQEALRVGAELATPKNCILAQEKAYDCLLVGTLDQLQHLVQKCAKQDFGLKKLAKELETHFTLPKVAPALMAIVNVTPDSFYPNSRHSAKTALEQIYRLLEQKIAYIDIGAASSRPDSLYTDASTEMARLKDLCTEIKSQNLYKHAKFSIDTYNPQTATFALEHGFCVLNDVNGFNDPRMFSVAKEFGAQVVLMHSLGVPLRAHQQLTAKNLWIEMEAFFHTKITALKDYGIDNIILDIGFGFSKQSPENLALIKHLTHFLHFGYPLLVGCSRKKSVGEVCAREVKDRLAGTLALHLKALENGASILRVHDIAEHLDVLAIHNALLQIP</sequence>